<sequence>RQRLTLEELRHFRRTLAAVLMSLHHWKMPVARRASAWANALFGSPTKPVKASQGRTAAAAYAAKAKSTDVDAGA</sequence>
<comment type="caution">
    <text evidence="1">The sequence shown here is derived from an EMBL/GenBank/DDBJ whole genome shotgun (WGS) entry which is preliminary data.</text>
</comment>
<name>A0ABS8H8N5_9SPHN</name>
<dbReference type="RefSeq" id="WP_228228205.1">
    <property type="nucleotide sequence ID" value="NZ_JAJGNP010000049.1"/>
</dbReference>
<keyword evidence="2" id="KW-1185">Reference proteome</keyword>
<reference evidence="1 2" key="1">
    <citation type="submission" date="2021-10" db="EMBL/GenBank/DDBJ databases">
        <title>The diversity and Nitrogen Metabolism of Culturable Nitrate-Utilizing Bacteria Within the Oxygen Minimum Zone of the Changjiang (Yangtze River)Estuary.</title>
        <authorList>
            <person name="Zhang D."/>
            <person name="Zheng J."/>
            <person name="Liu S."/>
            <person name="He W."/>
        </authorList>
    </citation>
    <scope>NUCLEOTIDE SEQUENCE [LARGE SCALE GENOMIC DNA]</scope>
    <source>
        <strain evidence="1 2">FXH275-2</strain>
    </source>
</reference>
<accession>A0ABS8H8N5</accession>
<evidence type="ECO:0000313" key="2">
    <source>
        <dbReference type="Proteomes" id="UP001198830"/>
    </source>
</evidence>
<organism evidence="1 2">
    <name type="scientific">Sphingobium soli</name>
    <dbReference type="NCBI Taxonomy" id="1591116"/>
    <lineage>
        <taxon>Bacteria</taxon>
        <taxon>Pseudomonadati</taxon>
        <taxon>Pseudomonadota</taxon>
        <taxon>Alphaproteobacteria</taxon>
        <taxon>Sphingomonadales</taxon>
        <taxon>Sphingomonadaceae</taxon>
        <taxon>Sphingobium</taxon>
    </lineage>
</organism>
<evidence type="ECO:0000313" key="1">
    <source>
        <dbReference type="EMBL" id="MCC4234900.1"/>
    </source>
</evidence>
<gene>
    <name evidence="1" type="ORF">LL253_19735</name>
</gene>
<dbReference type="EMBL" id="JAJGNP010000049">
    <property type="protein sequence ID" value="MCC4234900.1"/>
    <property type="molecule type" value="Genomic_DNA"/>
</dbReference>
<proteinExistence type="predicted"/>
<protein>
    <submittedName>
        <fullName evidence="1">Uncharacterized protein</fullName>
    </submittedName>
</protein>
<feature type="non-terminal residue" evidence="1">
    <location>
        <position position="1"/>
    </location>
</feature>
<dbReference type="Proteomes" id="UP001198830">
    <property type="component" value="Unassembled WGS sequence"/>
</dbReference>